<dbReference type="GO" id="GO:0016780">
    <property type="term" value="F:phosphotransferase activity, for other substituted phosphate groups"/>
    <property type="evidence" value="ECO:0007669"/>
    <property type="project" value="TreeGrafter"/>
</dbReference>
<evidence type="ECO:0000313" key="9">
    <source>
        <dbReference type="EMBL" id="SEE64368.1"/>
    </source>
</evidence>
<keyword evidence="3 9" id="KW-0808">Transferase</keyword>
<evidence type="ECO:0000256" key="3">
    <source>
        <dbReference type="ARBA" id="ARBA00022679"/>
    </source>
</evidence>
<evidence type="ECO:0000313" key="10">
    <source>
        <dbReference type="Proteomes" id="UP000182725"/>
    </source>
</evidence>
<proteinExistence type="inferred from homology"/>
<dbReference type="Pfam" id="PF02397">
    <property type="entry name" value="Bac_transf"/>
    <property type="match status" value="1"/>
</dbReference>
<gene>
    <name evidence="9" type="ORF">SAMN04489740_2022</name>
</gene>
<evidence type="ECO:0000256" key="5">
    <source>
        <dbReference type="ARBA" id="ARBA00022989"/>
    </source>
</evidence>
<evidence type="ECO:0000256" key="6">
    <source>
        <dbReference type="ARBA" id="ARBA00023136"/>
    </source>
</evidence>
<feature type="domain" description="Bacterial sugar transferase" evidence="8">
    <location>
        <begin position="281"/>
        <end position="469"/>
    </location>
</feature>
<dbReference type="InterPro" id="IPR003362">
    <property type="entry name" value="Bact_transf"/>
</dbReference>
<evidence type="ECO:0000256" key="7">
    <source>
        <dbReference type="SAM" id="Phobius"/>
    </source>
</evidence>
<protein>
    <submittedName>
        <fullName evidence="9">Exopolysaccharide biosynthesis polyprenyl glycosylphosphotransferase</fullName>
    </submittedName>
</protein>
<dbReference type="Pfam" id="PF13727">
    <property type="entry name" value="CoA_binding_3"/>
    <property type="match status" value="1"/>
</dbReference>
<name>A0A1H5KK51_9MICC</name>
<dbReference type="Proteomes" id="UP000182725">
    <property type="component" value="Unassembled WGS sequence"/>
</dbReference>
<dbReference type="AlphaFoldDB" id="A0A1H5KK51"/>
<accession>A0A1H5KK51</accession>
<organism evidence="9 10">
    <name type="scientific">Arthrobacter alpinus</name>
    <dbReference type="NCBI Taxonomy" id="656366"/>
    <lineage>
        <taxon>Bacteria</taxon>
        <taxon>Bacillati</taxon>
        <taxon>Actinomycetota</taxon>
        <taxon>Actinomycetes</taxon>
        <taxon>Micrococcales</taxon>
        <taxon>Micrococcaceae</taxon>
        <taxon>Arthrobacter</taxon>
    </lineage>
</organism>
<feature type="transmembrane region" description="Helical" evidence="7">
    <location>
        <begin position="83"/>
        <end position="102"/>
    </location>
</feature>
<feature type="transmembrane region" description="Helical" evidence="7">
    <location>
        <begin position="108"/>
        <end position="128"/>
    </location>
</feature>
<comment type="similarity">
    <text evidence="2">Belongs to the bacterial sugar transferase family.</text>
</comment>
<feature type="transmembrane region" description="Helical" evidence="7">
    <location>
        <begin position="42"/>
        <end position="62"/>
    </location>
</feature>
<feature type="transmembrane region" description="Helical" evidence="7">
    <location>
        <begin position="16"/>
        <end position="36"/>
    </location>
</feature>
<dbReference type="EMBL" id="FNTV01000001">
    <property type="protein sequence ID" value="SEE64368.1"/>
    <property type="molecule type" value="Genomic_DNA"/>
</dbReference>
<sequence>MNHKDWRNNYVRRMMVVDAVVVIWAVVGAHLIRFGLEGDNHVAGTSYVIITFLLPCAWWLMLDGWGSRQPRIMGSGPDEYKRVFAASLWLFGGLAIVSYAFQMDLARGYVGIAFPVGAFGLIAGRWVLRQHLGMARAKGGSTFSILIVGGPQAVGHLVSALRRFPQAGYSPVAAYLQGKVASELEEVLGLPIHGGDPTAADILEAVRECGADAVALSAGVHLSPTTIRQLGWELAAADIGLIVAPALTDIAGPRIHTQQVAGLPLIHVTTPKLEGGKRVAKRLFDVLSAGTLLLLFSPLMLFIALLIKMDSEGPVLFKQERIGILGAPFMMLKFRSMGADAEQRLAALQERSEGNGVLFKLKADPRVTRVGAVLRRYSLDELPQLMNAFAGSMSLVGPRPPLTTEVDAYEEHVRRRLLVKPGLTGLWQVSGRSNLSWQDSVRLDLYYVENWSMTADLVILFRTLRAVLKRDGAY</sequence>
<dbReference type="GO" id="GO:0016020">
    <property type="term" value="C:membrane"/>
    <property type="evidence" value="ECO:0007669"/>
    <property type="project" value="UniProtKB-SubCell"/>
</dbReference>
<evidence type="ECO:0000259" key="8">
    <source>
        <dbReference type="Pfam" id="PF02397"/>
    </source>
</evidence>
<reference evidence="9 10" key="1">
    <citation type="submission" date="2016-10" db="EMBL/GenBank/DDBJ databases">
        <authorList>
            <person name="de Groot N.N."/>
        </authorList>
    </citation>
    <scope>NUCLEOTIDE SEQUENCE [LARGE SCALE GENOMIC DNA]</scope>
    <source>
        <strain evidence="9 10">DSM 22274</strain>
    </source>
</reference>
<dbReference type="PANTHER" id="PTHR30576:SF10">
    <property type="entry name" value="SLL5057 PROTEIN"/>
    <property type="match status" value="1"/>
</dbReference>
<dbReference type="PANTHER" id="PTHR30576">
    <property type="entry name" value="COLANIC BIOSYNTHESIS UDP-GLUCOSE LIPID CARRIER TRANSFERASE"/>
    <property type="match status" value="1"/>
</dbReference>
<evidence type="ECO:0000256" key="4">
    <source>
        <dbReference type="ARBA" id="ARBA00022692"/>
    </source>
</evidence>
<dbReference type="NCBIfam" id="TIGR03025">
    <property type="entry name" value="EPS_sugtrans"/>
    <property type="match status" value="1"/>
</dbReference>
<keyword evidence="6 7" id="KW-0472">Membrane</keyword>
<evidence type="ECO:0000256" key="1">
    <source>
        <dbReference type="ARBA" id="ARBA00004141"/>
    </source>
</evidence>
<keyword evidence="4 7" id="KW-0812">Transmembrane</keyword>
<dbReference type="InterPro" id="IPR017475">
    <property type="entry name" value="EPS_sugar_tfrase"/>
</dbReference>
<evidence type="ECO:0000256" key="2">
    <source>
        <dbReference type="ARBA" id="ARBA00006464"/>
    </source>
</evidence>
<comment type="subcellular location">
    <subcellularLocation>
        <location evidence="1">Membrane</location>
        <topology evidence="1">Multi-pass membrane protein</topology>
    </subcellularLocation>
</comment>
<keyword evidence="5 7" id="KW-1133">Transmembrane helix</keyword>
<feature type="transmembrane region" description="Helical" evidence="7">
    <location>
        <begin position="286"/>
        <end position="307"/>
    </location>
</feature>